<dbReference type="InterPro" id="IPR037401">
    <property type="entry name" value="SnoaL-like"/>
</dbReference>
<dbReference type="SUPFAM" id="SSF54427">
    <property type="entry name" value="NTF2-like"/>
    <property type="match status" value="1"/>
</dbReference>
<dbReference type="AlphaFoldDB" id="A0A928VVY1"/>
<organism evidence="2 3">
    <name type="scientific">Zarconia navalis LEGE 11467</name>
    <dbReference type="NCBI Taxonomy" id="1828826"/>
    <lineage>
        <taxon>Bacteria</taxon>
        <taxon>Bacillati</taxon>
        <taxon>Cyanobacteriota</taxon>
        <taxon>Cyanophyceae</taxon>
        <taxon>Oscillatoriophycideae</taxon>
        <taxon>Oscillatoriales</taxon>
        <taxon>Oscillatoriales incertae sedis</taxon>
        <taxon>Zarconia</taxon>
        <taxon>Zarconia navalis</taxon>
    </lineage>
</organism>
<dbReference type="PANTHER" id="PTHR41252">
    <property type="entry name" value="BLR2505 PROTEIN"/>
    <property type="match status" value="1"/>
</dbReference>
<gene>
    <name evidence="2" type="ORF">IQ235_10620</name>
</gene>
<accession>A0A928VVY1</accession>
<dbReference type="InterPro" id="IPR032710">
    <property type="entry name" value="NTF2-like_dom_sf"/>
</dbReference>
<dbReference type="Pfam" id="PF12680">
    <property type="entry name" value="SnoaL_2"/>
    <property type="match status" value="1"/>
</dbReference>
<dbReference type="Proteomes" id="UP000621799">
    <property type="component" value="Unassembled WGS sequence"/>
</dbReference>
<dbReference type="EMBL" id="JADEXN010000167">
    <property type="protein sequence ID" value="MBE9041232.1"/>
    <property type="molecule type" value="Genomic_DNA"/>
</dbReference>
<evidence type="ECO:0000313" key="3">
    <source>
        <dbReference type="Proteomes" id="UP000621799"/>
    </source>
</evidence>
<feature type="domain" description="SnoaL-like" evidence="1">
    <location>
        <begin position="8"/>
        <end position="113"/>
    </location>
</feature>
<evidence type="ECO:0000313" key="2">
    <source>
        <dbReference type="EMBL" id="MBE9041232.1"/>
    </source>
</evidence>
<dbReference type="Gene3D" id="3.10.450.50">
    <property type="match status" value="1"/>
</dbReference>
<dbReference type="PANTHER" id="PTHR41252:SF1">
    <property type="entry name" value="BLR2505 PROTEIN"/>
    <property type="match status" value="1"/>
</dbReference>
<sequence>MNNLDIIKTLYQAFENGEIDIILDILDPNVEWHESEKLPYGGTFVGRDAVLAGVFEKIGLEWENFEARVEEFLDAGDTIVALGFDRGTYKTTGKSMQAPTASVWTLKQGKVVKFVQYIDTIKVCEATINNESLL</sequence>
<reference evidence="2" key="1">
    <citation type="submission" date="2020-10" db="EMBL/GenBank/DDBJ databases">
        <authorList>
            <person name="Castelo-Branco R."/>
            <person name="Eusebio N."/>
            <person name="Adriana R."/>
            <person name="Vieira A."/>
            <person name="Brugerolle De Fraissinette N."/>
            <person name="Rezende De Castro R."/>
            <person name="Schneider M.P."/>
            <person name="Vasconcelos V."/>
            <person name="Leao P.N."/>
        </authorList>
    </citation>
    <scope>NUCLEOTIDE SEQUENCE</scope>
    <source>
        <strain evidence="2">LEGE 11467</strain>
    </source>
</reference>
<comment type="caution">
    <text evidence="2">The sequence shown here is derived from an EMBL/GenBank/DDBJ whole genome shotgun (WGS) entry which is preliminary data.</text>
</comment>
<proteinExistence type="predicted"/>
<dbReference type="RefSeq" id="WP_264321457.1">
    <property type="nucleotide sequence ID" value="NZ_JADEXN010000167.1"/>
</dbReference>
<evidence type="ECO:0000259" key="1">
    <source>
        <dbReference type="Pfam" id="PF12680"/>
    </source>
</evidence>
<keyword evidence="3" id="KW-1185">Reference proteome</keyword>
<protein>
    <submittedName>
        <fullName evidence="2">Nuclear transport factor 2 family protein</fullName>
    </submittedName>
</protein>
<name>A0A928VVY1_9CYAN</name>